<feature type="domain" description="Immunoglobulin" evidence="7">
    <location>
        <begin position="19"/>
        <end position="119"/>
    </location>
</feature>
<feature type="signal peptide" evidence="6">
    <location>
        <begin position="1"/>
        <end position="18"/>
    </location>
</feature>
<keyword evidence="5" id="KW-0812">Transmembrane</keyword>
<dbReference type="PANTHER" id="PTHR12080">
    <property type="entry name" value="SIGNALING LYMPHOCYTIC ACTIVATION MOLECULE"/>
    <property type="match status" value="1"/>
</dbReference>
<comment type="subcellular location">
    <subcellularLocation>
        <location evidence="1">Membrane</location>
    </subcellularLocation>
</comment>
<keyword evidence="9" id="KW-1185">Reference proteome</keyword>
<organism evidence="8 9">
    <name type="scientific">Zoarces viviparus</name>
    <name type="common">Viviparous eelpout</name>
    <name type="synonym">Blennius viviparus</name>
    <dbReference type="NCBI Taxonomy" id="48416"/>
    <lineage>
        <taxon>Eukaryota</taxon>
        <taxon>Metazoa</taxon>
        <taxon>Chordata</taxon>
        <taxon>Craniata</taxon>
        <taxon>Vertebrata</taxon>
        <taxon>Euteleostomi</taxon>
        <taxon>Actinopterygii</taxon>
        <taxon>Neopterygii</taxon>
        <taxon>Teleostei</taxon>
        <taxon>Neoteleostei</taxon>
        <taxon>Acanthomorphata</taxon>
        <taxon>Eupercaria</taxon>
        <taxon>Perciformes</taxon>
        <taxon>Cottioidei</taxon>
        <taxon>Zoarcales</taxon>
        <taxon>Zoarcidae</taxon>
        <taxon>Zoarcinae</taxon>
        <taxon>Zoarces</taxon>
    </lineage>
</organism>
<evidence type="ECO:0000256" key="5">
    <source>
        <dbReference type="SAM" id="Phobius"/>
    </source>
</evidence>
<dbReference type="Proteomes" id="UP001488805">
    <property type="component" value="Unassembled WGS sequence"/>
</dbReference>
<comment type="caution">
    <text evidence="8">The sequence shown here is derived from an EMBL/GenBank/DDBJ whole genome shotgun (WGS) entry which is preliminary data.</text>
</comment>
<feature type="chain" id="PRO_5043676745" description="Immunoglobulin domain-containing protein" evidence="6">
    <location>
        <begin position="19"/>
        <end position="258"/>
    </location>
</feature>
<keyword evidence="5" id="KW-1133">Transmembrane helix</keyword>
<sequence length="258" mass="28573">MKLQILLILFLHVAPVKSLREVFGYLGDNVTLPSGADPSWRLSSIEWSIFPNNTWIATYRSERKNIDRFARYKGRLSLNISTGDLMIYNLTSKDAMEYTVDLIDTRGQSSGNKAKVTVRQRLQKPTILTFAPENGGCSRLLRCHSTDTGVQLSWQGIPPSGTTYNSTDPDDDSAVVFALLNTTQKHVELTCTSCRNTEKASSVITSKCDGKKHKPQLPPCPPDLRIRERYGIAFLVGGILGSILTVAMTCLCSGEKNK</sequence>
<keyword evidence="3 5" id="KW-0472">Membrane</keyword>
<accession>A0AAW1ERK3</accession>
<proteinExistence type="predicted"/>
<evidence type="ECO:0000313" key="9">
    <source>
        <dbReference type="Proteomes" id="UP001488805"/>
    </source>
</evidence>
<dbReference type="SUPFAM" id="SSF48726">
    <property type="entry name" value="Immunoglobulin"/>
    <property type="match status" value="1"/>
</dbReference>
<dbReference type="GO" id="GO:0005911">
    <property type="term" value="C:cell-cell junction"/>
    <property type="evidence" value="ECO:0007669"/>
    <property type="project" value="TreeGrafter"/>
</dbReference>
<dbReference type="InterPro" id="IPR015631">
    <property type="entry name" value="CD2/SLAM_rcpt"/>
</dbReference>
<evidence type="ECO:0000259" key="7">
    <source>
        <dbReference type="SMART" id="SM00409"/>
    </source>
</evidence>
<dbReference type="AlphaFoldDB" id="A0AAW1ERK3"/>
<evidence type="ECO:0000256" key="1">
    <source>
        <dbReference type="ARBA" id="ARBA00004370"/>
    </source>
</evidence>
<evidence type="ECO:0000256" key="4">
    <source>
        <dbReference type="ARBA" id="ARBA00023180"/>
    </source>
</evidence>
<dbReference type="InterPro" id="IPR003599">
    <property type="entry name" value="Ig_sub"/>
</dbReference>
<dbReference type="SMART" id="SM00409">
    <property type="entry name" value="IG"/>
    <property type="match status" value="1"/>
</dbReference>
<dbReference type="InterPro" id="IPR036179">
    <property type="entry name" value="Ig-like_dom_sf"/>
</dbReference>
<dbReference type="PANTHER" id="PTHR12080:SF59">
    <property type="entry name" value="HEPATIC AND GLIAL CELL ADHESION MOLECULE"/>
    <property type="match status" value="1"/>
</dbReference>
<evidence type="ECO:0000256" key="2">
    <source>
        <dbReference type="ARBA" id="ARBA00022729"/>
    </source>
</evidence>
<gene>
    <name evidence="8" type="ORF">VZT92_017269</name>
</gene>
<dbReference type="InterPro" id="IPR013783">
    <property type="entry name" value="Ig-like_fold"/>
</dbReference>
<feature type="transmembrane region" description="Helical" evidence="5">
    <location>
        <begin position="230"/>
        <end position="252"/>
    </location>
</feature>
<reference evidence="8 9" key="1">
    <citation type="journal article" date="2024" name="Genome Biol. Evol.">
        <title>Chromosome-level genome assembly of the viviparous eelpout Zoarces viviparus.</title>
        <authorList>
            <person name="Fuhrmann N."/>
            <person name="Brasseur M.V."/>
            <person name="Bakowski C.E."/>
            <person name="Podsiadlowski L."/>
            <person name="Prost S."/>
            <person name="Krehenwinkel H."/>
            <person name="Mayer C."/>
        </authorList>
    </citation>
    <scope>NUCLEOTIDE SEQUENCE [LARGE SCALE GENOMIC DNA]</scope>
    <source>
        <strain evidence="8">NO-MEL_2022_Ind0_liver</strain>
    </source>
</reference>
<keyword evidence="2 6" id="KW-0732">Signal</keyword>
<evidence type="ECO:0000313" key="8">
    <source>
        <dbReference type="EMBL" id="KAK9524907.1"/>
    </source>
</evidence>
<evidence type="ECO:0000256" key="6">
    <source>
        <dbReference type="SAM" id="SignalP"/>
    </source>
</evidence>
<dbReference type="EMBL" id="JBCEZU010000145">
    <property type="protein sequence ID" value="KAK9524907.1"/>
    <property type="molecule type" value="Genomic_DNA"/>
</dbReference>
<evidence type="ECO:0000256" key="3">
    <source>
        <dbReference type="ARBA" id="ARBA00023136"/>
    </source>
</evidence>
<name>A0AAW1ERK3_ZOAVI</name>
<dbReference type="GO" id="GO:0016020">
    <property type="term" value="C:membrane"/>
    <property type="evidence" value="ECO:0007669"/>
    <property type="project" value="UniProtKB-SubCell"/>
</dbReference>
<protein>
    <recommendedName>
        <fullName evidence="7">Immunoglobulin domain-containing protein</fullName>
    </recommendedName>
</protein>
<keyword evidence="4" id="KW-0325">Glycoprotein</keyword>
<dbReference type="Gene3D" id="2.60.40.10">
    <property type="entry name" value="Immunoglobulins"/>
    <property type="match status" value="1"/>
</dbReference>